<keyword evidence="6" id="KW-1185">Reference proteome</keyword>
<dbReference type="PANTHER" id="PTHR42679:SF2">
    <property type="entry name" value="S-METHYL-5'-THIOADENOSINE PHOSPHORYLASE"/>
    <property type="match status" value="1"/>
</dbReference>
<comment type="subunit">
    <text evidence="3">Homohexamer. Dimer of a homotrimer.</text>
</comment>
<protein>
    <recommendedName>
        <fullName evidence="3">Probable 6-oxopurine nucleoside phosphorylase</fullName>
        <ecNumber evidence="3">2.4.2.1</ecNumber>
    </recommendedName>
    <alternativeName>
        <fullName evidence="3">Purine nucleoside phosphorylase</fullName>
        <shortName evidence="3">PNP</shortName>
    </alternativeName>
</protein>
<dbReference type="InterPro" id="IPR035994">
    <property type="entry name" value="Nucleoside_phosphorylase_sf"/>
</dbReference>
<feature type="site" description="Important for substrate specificity" evidence="3">
    <location>
        <position position="234"/>
    </location>
</feature>
<feature type="binding site" evidence="3">
    <location>
        <begin position="228"/>
        <end position="230"/>
    </location>
    <ligand>
        <name>substrate</name>
    </ligand>
</feature>
<comment type="caution">
    <text evidence="5">The sequence shown here is derived from an EMBL/GenBank/DDBJ whole genome shotgun (WGS) entry which is preliminary data.</text>
</comment>
<comment type="caution">
    <text evidence="3">Lacks conserved residue(s) required for the propagation of feature annotation.</text>
</comment>
<dbReference type="InterPro" id="IPR000845">
    <property type="entry name" value="Nucleoside_phosphorylase_d"/>
</dbReference>
<dbReference type="EMBL" id="JAQQLF010000007">
    <property type="protein sequence ID" value="MDC7716834.1"/>
    <property type="molecule type" value="Genomic_DNA"/>
</dbReference>
<evidence type="ECO:0000259" key="4">
    <source>
        <dbReference type="Pfam" id="PF01048"/>
    </source>
</evidence>
<sequence length="261" mass="28184">MGFFHAYGLELLPDHKKKEHAMLAVIGGSRLTSLPILTVTHRQIVRTPYGDPSCAMTFGQLGSHSMVFLARHGYGNSIAPHEINYRANIWALQSLGVRQVLAIGSAGGIRPDLAPGSLVLPHDVIDHTWGRKHTYHEGPGVALQHVDFAQPYDMQLRQRVLSAAARQGVALVPDGVYACTQGPRLESAAEVSALEVQGADMVGMTGMPEAALARELGLSYASLCIVTNYAAGKNRGVADRNFNTQLIMQATQRLQEVLLAL</sequence>
<dbReference type="SUPFAM" id="SSF53167">
    <property type="entry name" value="Purine and uridine phosphorylases"/>
    <property type="match status" value="1"/>
</dbReference>
<keyword evidence="2 3" id="KW-0808">Transferase</keyword>
<dbReference type="EC" id="2.4.2.1" evidence="3"/>
<organism evidence="5 6">
    <name type="scientific">Vogesella aquatica</name>
    <dbReference type="NCBI Taxonomy" id="2984206"/>
    <lineage>
        <taxon>Bacteria</taxon>
        <taxon>Pseudomonadati</taxon>
        <taxon>Pseudomonadota</taxon>
        <taxon>Betaproteobacteria</taxon>
        <taxon>Neisseriales</taxon>
        <taxon>Chromobacteriaceae</taxon>
        <taxon>Vogesella</taxon>
    </lineage>
</organism>
<reference evidence="5 6" key="1">
    <citation type="submission" date="2023-01" db="EMBL/GenBank/DDBJ databases">
        <title>Novel species of the genus Vogesella isolated from rivers.</title>
        <authorList>
            <person name="Lu H."/>
        </authorList>
    </citation>
    <scope>NUCLEOTIDE SEQUENCE [LARGE SCALE GENOMIC DNA]</scope>
    <source>
        <strain evidence="5 6">DC21W</strain>
    </source>
</reference>
<keyword evidence="3" id="KW-0660">Purine salvage</keyword>
<evidence type="ECO:0000256" key="2">
    <source>
        <dbReference type="ARBA" id="ARBA00022679"/>
    </source>
</evidence>
<comment type="miscellaneous">
    <text evidence="3">Although this enzyme belongs to the family of MTA phosphorylases based on sequence homology, it has been shown that conserved amino acid substitutions in the substrate binding pocket convert the substrate specificity of this enzyme from 6-aminopurines to 6-oxopurines.</text>
</comment>
<comment type="similarity">
    <text evidence="3">Belongs to the PNP/MTAP phosphorylase family. MTAP subfamily.</text>
</comment>
<evidence type="ECO:0000313" key="6">
    <source>
        <dbReference type="Proteomes" id="UP001219956"/>
    </source>
</evidence>
<dbReference type="HAMAP" id="MF_01963">
    <property type="entry name" value="MTAP"/>
    <property type="match status" value="1"/>
</dbReference>
<evidence type="ECO:0000313" key="5">
    <source>
        <dbReference type="EMBL" id="MDC7716834.1"/>
    </source>
</evidence>
<dbReference type="Proteomes" id="UP001219956">
    <property type="component" value="Unassembled WGS sequence"/>
</dbReference>
<dbReference type="NCBIfam" id="NF006599">
    <property type="entry name" value="PRK09136.1"/>
    <property type="match status" value="1"/>
</dbReference>
<name>A0ABT5IW79_9NEIS</name>
<dbReference type="InterPro" id="IPR010044">
    <property type="entry name" value="MTAP"/>
</dbReference>
<feature type="binding site" evidence="3">
    <location>
        <position position="204"/>
    </location>
    <ligand>
        <name>substrate</name>
    </ligand>
</feature>
<dbReference type="Gene3D" id="3.40.50.1580">
    <property type="entry name" value="Nucleoside phosphorylase domain"/>
    <property type="match status" value="1"/>
</dbReference>
<comment type="catalytic activity">
    <reaction evidence="3">
        <text>a purine D-ribonucleoside + phosphate = a purine nucleobase + alpha-D-ribose 1-phosphate</text>
        <dbReference type="Rhea" id="RHEA:19805"/>
        <dbReference type="ChEBI" id="CHEBI:26386"/>
        <dbReference type="ChEBI" id="CHEBI:43474"/>
        <dbReference type="ChEBI" id="CHEBI:57720"/>
        <dbReference type="ChEBI" id="CHEBI:142355"/>
        <dbReference type="EC" id="2.4.2.1"/>
    </reaction>
</comment>
<evidence type="ECO:0000256" key="1">
    <source>
        <dbReference type="ARBA" id="ARBA00022676"/>
    </source>
</evidence>
<feature type="binding site" evidence="3">
    <location>
        <begin position="71"/>
        <end position="72"/>
    </location>
    <ligand>
        <name>phosphate</name>
        <dbReference type="ChEBI" id="CHEBI:43474"/>
    </ligand>
</feature>
<feature type="binding site" evidence="3">
    <location>
        <position position="205"/>
    </location>
    <ligand>
        <name>phosphate</name>
        <dbReference type="ChEBI" id="CHEBI:43474"/>
    </ligand>
</feature>
<comment type="function">
    <text evidence="3">Purine nucleoside phosphorylase which is highly specific for 6-oxopurine nucleosides. Cleaves guanosine or inosine to respective bases and sugar-1-phosphate molecules. Involved in purine salvage.</text>
</comment>
<dbReference type="GO" id="GO:0016757">
    <property type="term" value="F:glycosyltransferase activity"/>
    <property type="evidence" value="ECO:0007669"/>
    <property type="project" value="UniProtKB-KW"/>
</dbReference>
<evidence type="ECO:0000256" key="3">
    <source>
        <dbReference type="HAMAP-Rule" id="MF_01963"/>
    </source>
</evidence>
<dbReference type="CDD" id="cd09010">
    <property type="entry name" value="MTAP_SsMTAPII_like_MTIP"/>
    <property type="match status" value="1"/>
</dbReference>
<feature type="site" description="Important for substrate specificity" evidence="3">
    <location>
        <position position="186"/>
    </location>
</feature>
<dbReference type="Pfam" id="PF01048">
    <property type="entry name" value="PNP_UDP_1"/>
    <property type="match status" value="1"/>
</dbReference>
<comment type="pathway">
    <text evidence="3">Purine metabolism; purine nucleoside salvage.</text>
</comment>
<accession>A0ABT5IW79</accession>
<dbReference type="PANTHER" id="PTHR42679">
    <property type="entry name" value="S-METHYL-5'-THIOADENOSINE PHOSPHORYLASE"/>
    <property type="match status" value="1"/>
</dbReference>
<gene>
    <name evidence="5" type="ORF">PQU95_06340</name>
</gene>
<feature type="binding site" evidence="3">
    <location>
        <position position="29"/>
    </location>
    <ligand>
        <name>phosphate</name>
        <dbReference type="ChEBI" id="CHEBI:43474"/>
    </ligand>
</feature>
<dbReference type="RefSeq" id="WP_272751217.1">
    <property type="nucleotide sequence ID" value="NZ_JAQQLF010000007.1"/>
</dbReference>
<feature type="domain" description="Nucleoside phosphorylase" evidence="4">
    <location>
        <begin position="40"/>
        <end position="260"/>
    </location>
</feature>
<proteinExistence type="inferred from homology"/>
<keyword evidence="1 3" id="KW-0328">Glycosyltransferase</keyword>